<evidence type="ECO:0008006" key="5">
    <source>
        <dbReference type="Google" id="ProtNLM"/>
    </source>
</evidence>
<sequence length="190" mass="19534">MIRKSLLQRASAFLVLALSSALAHATLNPPVSGSVTFGSNAVTAMAVPVPSMSPIILSALGFFLVVVALRSLRQSTAARRILGLSVLGIGSAITALGIERSIAGNVPILTPTDCPPGGDIVVQIPNIAGSNVVSNQCPIDLFLKSYQFDCDAISPRGGFLDDSAAPPETTPFPAGADLQIGRCLENLNPA</sequence>
<evidence type="ECO:0000256" key="1">
    <source>
        <dbReference type="SAM" id="Phobius"/>
    </source>
</evidence>
<accession>B8KV55</accession>
<reference evidence="4" key="1">
    <citation type="journal article" date="2013" name="BMC Microbiol.">
        <title>Taxonomy and evolution of bacteriochlorophyll a-containing members of the OM60/NOR5 clade of marine gammaproteobacteria: description of Luminiphilus syltensis gen. nov., sp. nov., reclassification of Haliea rubra as Pseudohaliea rubra gen. nov., comb. nov., and emendation of Chromatocurvus halotolerans.</title>
        <authorList>
            <person name="Spring S."/>
            <person name="Riedel T."/>
            <person name="Sproer C."/>
            <person name="Yan S."/>
            <person name="Harder J."/>
            <person name="Fuchs B.M."/>
        </authorList>
    </citation>
    <scope>NUCLEOTIDE SEQUENCE [LARGE SCALE GENOMIC DNA]</scope>
    <source>
        <strain evidence="4">NOR51-B</strain>
    </source>
</reference>
<name>B8KV55_9GAMM</name>
<gene>
    <name evidence="3" type="ORF">NOR51B_1759</name>
</gene>
<dbReference type="EMBL" id="DS999411">
    <property type="protein sequence ID" value="EED35812.1"/>
    <property type="molecule type" value="Genomic_DNA"/>
</dbReference>
<evidence type="ECO:0000313" key="4">
    <source>
        <dbReference type="Proteomes" id="UP000004699"/>
    </source>
</evidence>
<dbReference type="STRING" id="565045.NOR51B_1759"/>
<keyword evidence="1" id="KW-0812">Transmembrane</keyword>
<keyword evidence="1" id="KW-0472">Membrane</keyword>
<keyword evidence="4" id="KW-1185">Reference proteome</keyword>
<dbReference type="AlphaFoldDB" id="B8KV55"/>
<feature type="signal peptide" evidence="2">
    <location>
        <begin position="1"/>
        <end position="25"/>
    </location>
</feature>
<protein>
    <recommendedName>
        <fullName evidence="5">Midcut-by-XrtH protein</fullName>
    </recommendedName>
</protein>
<proteinExistence type="predicted"/>
<keyword evidence="1" id="KW-1133">Transmembrane helix</keyword>
<feature type="transmembrane region" description="Helical" evidence="1">
    <location>
        <begin position="81"/>
        <end position="98"/>
    </location>
</feature>
<keyword evidence="2" id="KW-0732">Signal</keyword>
<feature type="transmembrane region" description="Helical" evidence="1">
    <location>
        <begin position="49"/>
        <end position="69"/>
    </location>
</feature>
<dbReference type="Proteomes" id="UP000004699">
    <property type="component" value="Unassembled WGS sequence"/>
</dbReference>
<evidence type="ECO:0000313" key="3">
    <source>
        <dbReference type="EMBL" id="EED35812.1"/>
    </source>
</evidence>
<dbReference type="HOGENOM" id="CLU_1426441_0_0_6"/>
<feature type="chain" id="PRO_5002876534" description="Midcut-by-XrtH protein" evidence="2">
    <location>
        <begin position="26"/>
        <end position="190"/>
    </location>
</feature>
<organism evidence="3 4">
    <name type="scientific">Luminiphilus syltensis NOR5-1B</name>
    <dbReference type="NCBI Taxonomy" id="565045"/>
    <lineage>
        <taxon>Bacteria</taxon>
        <taxon>Pseudomonadati</taxon>
        <taxon>Pseudomonadota</taxon>
        <taxon>Gammaproteobacteria</taxon>
        <taxon>Cellvibrionales</taxon>
        <taxon>Halieaceae</taxon>
        <taxon>Luminiphilus</taxon>
    </lineage>
</organism>
<evidence type="ECO:0000256" key="2">
    <source>
        <dbReference type="SAM" id="SignalP"/>
    </source>
</evidence>